<keyword evidence="2" id="KW-1185">Reference proteome</keyword>
<dbReference type="EnsemblPlants" id="TuG1812G0300002206.01.T01">
    <property type="protein sequence ID" value="TuG1812G0300002206.01.T01.cds432790"/>
    <property type="gene ID" value="TuG1812G0300002206.01"/>
</dbReference>
<reference evidence="2" key="1">
    <citation type="journal article" date="2013" name="Nature">
        <title>Draft genome of the wheat A-genome progenitor Triticum urartu.</title>
        <authorList>
            <person name="Ling H.Q."/>
            <person name="Zhao S."/>
            <person name="Liu D."/>
            <person name="Wang J."/>
            <person name="Sun H."/>
            <person name="Zhang C."/>
            <person name="Fan H."/>
            <person name="Li D."/>
            <person name="Dong L."/>
            <person name="Tao Y."/>
            <person name="Gao C."/>
            <person name="Wu H."/>
            <person name="Li Y."/>
            <person name="Cui Y."/>
            <person name="Guo X."/>
            <person name="Zheng S."/>
            <person name="Wang B."/>
            <person name="Yu K."/>
            <person name="Liang Q."/>
            <person name="Yang W."/>
            <person name="Lou X."/>
            <person name="Chen J."/>
            <person name="Feng M."/>
            <person name="Jian J."/>
            <person name="Zhang X."/>
            <person name="Luo G."/>
            <person name="Jiang Y."/>
            <person name="Liu J."/>
            <person name="Wang Z."/>
            <person name="Sha Y."/>
            <person name="Zhang B."/>
            <person name="Wu H."/>
            <person name="Tang D."/>
            <person name="Shen Q."/>
            <person name="Xue P."/>
            <person name="Zou S."/>
            <person name="Wang X."/>
            <person name="Liu X."/>
            <person name="Wang F."/>
            <person name="Yang Y."/>
            <person name="An X."/>
            <person name="Dong Z."/>
            <person name="Zhang K."/>
            <person name="Zhang X."/>
            <person name="Luo M.C."/>
            <person name="Dvorak J."/>
            <person name="Tong Y."/>
            <person name="Wang J."/>
            <person name="Yang H."/>
            <person name="Li Z."/>
            <person name="Wang D."/>
            <person name="Zhang A."/>
            <person name="Wang J."/>
        </authorList>
    </citation>
    <scope>NUCLEOTIDE SEQUENCE</scope>
    <source>
        <strain evidence="2">cv. G1812</strain>
    </source>
</reference>
<evidence type="ECO:0000313" key="1">
    <source>
        <dbReference type="EnsemblPlants" id="TuG1812G0300002206.01.T01.cds432790"/>
    </source>
</evidence>
<dbReference type="Proteomes" id="UP000015106">
    <property type="component" value="Chromosome 3"/>
</dbReference>
<organism evidence="1 2">
    <name type="scientific">Triticum urartu</name>
    <name type="common">Red wild einkorn</name>
    <name type="synonym">Crithodium urartu</name>
    <dbReference type="NCBI Taxonomy" id="4572"/>
    <lineage>
        <taxon>Eukaryota</taxon>
        <taxon>Viridiplantae</taxon>
        <taxon>Streptophyta</taxon>
        <taxon>Embryophyta</taxon>
        <taxon>Tracheophyta</taxon>
        <taxon>Spermatophyta</taxon>
        <taxon>Magnoliopsida</taxon>
        <taxon>Liliopsida</taxon>
        <taxon>Poales</taxon>
        <taxon>Poaceae</taxon>
        <taxon>BOP clade</taxon>
        <taxon>Pooideae</taxon>
        <taxon>Triticodae</taxon>
        <taxon>Triticeae</taxon>
        <taxon>Triticinae</taxon>
        <taxon>Triticum</taxon>
    </lineage>
</organism>
<reference evidence="1" key="3">
    <citation type="submission" date="2022-06" db="UniProtKB">
        <authorList>
            <consortium name="EnsemblPlants"/>
        </authorList>
    </citation>
    <scope>IDENTIFICATION</scope>
</reference>
<reference evidence="1" key="2">
    <citation type="submission" date="2018-03" db="EMBL/GenBank/DDBJ databases">
        <title>The Triticum urartu genome reveals the dynamic nature of wheat genome evolution.</title>
        <authorList>
            <person name="Ling H."/>
            <person name="Ma B."/>
            <person name="Shi X."/>
            <person name="Liu H."/>
            <person name="Dong L."/>
            <person name="Sun H."/>
            <person name="Cao Y."/>
            <person name="Gao Q."/>
            <person name="Zheng S."/>
            <person name="Li Y."/>
            <person name="Yu Y."/>
            <person name="Du H."/>
            <person name="Qi M."/>
            <person name="Li Y."/>
            <person name="Yu H."/>
            <person name="Cui Y."/>
            <person name="Wang N."/>
            <person name="Chen C."/>
            <person name="Wu H."/>
            <person name="Zhao Y."/>
            <person name="Zhang J."/>
            <person name="Li Y."/>
            <person name="Zhou W."/>
            <person name="Zhang B."/>
            <person name="Hu W."/>
            <person name="Eijk M."/>
            <person name="Tang J."/>
            <person name="Witsenboer H."/>
            <person name="Zhao S."/>
            <person name="Li Z."/>
            <person name="Zhang A."/>
            <person name="Wang D."/>
            <person name="Liang C."/>
        </authorList>
    </citation>
    <scope>NUCLEOTIDE SEQUENCE [LARGE SCALE GENOMIC DNA]</scope>
    <source>
        <strain evidence="1">cv. G1812</strain>
    </source>
</reference>
<dbReference type="Gramene" id="TuG1812G0300002206.01.T01">
    <property type="protein sequence ID" value="TuG1812G0300002206.01.T01.cds432790"/>
    <property type="gene ID" value="TuG1812G0300002206.01"/>
</dbReference>
<accession>A0A8R7TU67</accession>
<name>A0A8R7TU67_TRIUA</name>
<sequence length="35" mass="4264">MFDSHLKLILRKVESDLLFYEFSKESVIIYIIIIF</sequence>
<dbReference type="AlphaFoldDB" id="A0A8R7TU67"/>
<evidence type="ECO:0000313" key="2">
    <source>
        <dbReference type="Proteomes" id="UP000015106"/>
    </source>
</evidence>
<protein>
    <submittedName>
        <fullName evidence="1">Uncharacterized protein</fullName>
    </submittedName>
</protein>
<proteinExistence type="predicted"/>